<evidence type="ECO:0000259" key="1">
    <source>
        <dbReference type="Pfam" id="PF00561"/>
    </source>
</evidence>
<protein>
    <recommendedName>
        <fullName evidence="1">AB hydrolase-1 domain-containing protein</fullName>
    </recommendedName>
</protein>
<gene>
    <name evidence="2" type="ORF">METZ01_LOCUS56690</name>
</gene>
<organism evidence="2">
    <name type="scientific">marine metagenome</name>
    <dbReference type="NCBI Taxonomy" id="408172"/>
    <lineage>
        <taxon>unclassified sequences</taxon>
        <taxon>metagenomes</taxon>
        <taxon>ecological metagenomes</taxon>
    </lineage>
</organism>
<dbReference type="PANTHER" id="PTHR43798">
    <property type="entry name" value="MONOACYLGLYCEROL LIPASE"/>
    <property type="match status" value="1"/>
</dbReference>
<accession>A0A381SIN2</accession>
<dbReference type="EMBL" id="UINC01003157">
    <property type="protein sequence ID" value="SVA03836.1"/>
    <property type="molecule type" value="Genomic_DNA"/>
</dbReference>
<dbReference type="InterPro" id="IPR050266">
    <property type="entry name" value="AB_hydrolase_sf"/>
</dbReference>
<name>A0A381SIN2_9ZZZZ</name>
<evidence type="ECO:0000313" key="2">
    <source>
        <dbReference type="EMBL" id="SVA03836.1"/>
    </source>
</evidence>
<reference evidence="2" key="1">
    <citation type="submission" date="2018-05" db="EMBL/GenBank/DDBJ databases">
        <authorList>
            <person name="Lanie J.A."/>
            <person name="Ng W.-L."/>
            <person name="Kazmierczak K.M."/>
            <person name="Andrzejewski T.M."/>
            <person name="Davidsen T.M."/>
            <person name="Wayne K.J."/>
            <person name="Tettelin H."/>
            <person name="Glass J.I."/>
            <person name="Rusch D."/>
            <person name="Podicherti R."/>
            <person name="Tsui H.-C.T."/>
            <person name="Winkler M.E."/>
        </authorList>
    </citation>
    <scope>NUCLEOTIDE SEQUENCE</scope>
</reference>
<proteinExistence type="predicted"/>
<dbReference type="AlphaFoldDB" id="A0A381SIN2"/>
<dbReference type="InterPro" id="IPR000073">
    <property type="entry name" value="AB_hydrolase_1"/>
</dbReference>
<dbReference type="Pfam" id="PF00561">
    <property type="entry name" value="Abhydrolase_1"/>
    <property type="match status" value="1"/>
</dbReference>
<sequence length="258" mass="29398">MSIVVSNKQKIHYELAGDKGPWMLLHPPHLIPMSAWKEEGYVRQLEKDFRLIMIEPLGQGLSDAPEDSSHYTISSRIRHILDIMREVQADFAFFFGVGLGAQVGFQMSKEFPRRIRSLISVGAQPYQELEEAKYLAEKLDKLRSGNVNAYLQQWHSLDHLSEEQEKLILEGNSEAYALGLEASINWEGLGDDLKSLGTTTLLFTAKAEPRFLSVRDAGKRLRNGRYVILPKVTHSHGLWSSDLIIKPLLEFTHRERSN</sequence>
<dbReference type="Gene3D" id="3.40.50.1820">
    <property type="entry name" value="alpha/beta hydrolase"/>
    <property type="match status" value="1"/>
</dbReference>
<dbReference type="SUPFAM" id="SSF53474">
    <property type="entry name" value="alpha/beta-Hydrolases"/>
    <property type="match status" value="1"/>
</dbReference>
<dbReference type="InterPro" id="IPR029058">
    <property type="entry name" value="AB_hydrolase_fold"/>
</dbReference>
<feature type="domain" description="AB hydrolase-1" evidence="1">
    <location>
        <begin position="32"/>
        <end position="153"/>
    </location>
</feature>